<feature type="chain" id="PRO_5042168525" description="Secreted protein" evidence="1">
    <location>
        <begin position="16"/>
        <end position="112"/>
    </location>
</feature>
<proteinExistence type="predicted"/>
<dbReference type="Proteomes" id="UP001279734">
    <property type="component" value="Unassembled WGS sequence"/>
</dbReference>
<feature type="signal peptide" evidence="1">
    <location>
        <begin position="1"/>
        <end position="15"/>
    </location>
</feature>
<sequence>MSLVPFLSFANAVFALWHDPSCWLIYAEADWGDYAGVAGQIDVGVSVVVRPPCCGSPGLVLGTFEFVDLAEDDGLPLVETAVLVGVRGSDLLVRFRCCFGGLGVAKIAILSV</sequence>
<name>A0AAD3S6C8_NEPGR</name>
<evidence type="ECO:0008006" key="4">
    <source>
        <dbReference type="Google" id="ProtNLM"/>
    </source>
</evidence>
<evidence type="ECO:0000313" key="2">
    <source>
        <dbReference type="EMBL" id="GMH04862.1"/>
    </source>
</evidence>
<dbReference type="AlphaFoldDB" id="A0AAD3S6C8"/>
<organism evidence="2 3">
    <name type="scientific">Nepenthes gracilis</name>
    <name type="common">Slender pitcher plant</name>
    <dbReference type="NCBI Taxonomy" id="150966"/>
    <lineage>
        <taxon>Eukaryota</taxon>
        <taxon>Viridiplantae</taxon>
        <taxon>Streptophyta</taxon>
        <taxon>Embryophyta</taxon>
        <taxon>Tracheophyta</taxon>
        <taxon>Spermatophyta</taxon>
        <taxon>Magnoliopsida</taxon>
        <taxon>eudicotyledons</taxon>
        <taxon>Gunneridae</taxon>
        <taxon>Pentapetalae</taxon>
        <taxon>Caryophyllales</taxon>
        <taxon>Nepenthaceae</taxon>
        <taxon>Nepenthes</taxon>
    </lineage>
</organism>
<reference evidence="2" key="1">
    <citation type="submission" date="2023-05" db="EMBL/GenBank/DDBJ databases">
        <title>Nepenthes gracilis genome sequencing.</title>
        <authorList>
            <person name="Fukushima K."/>
        </authorList>
    </citation>
    <scope>NUCLEOTIDE SEQUENCE</scope>
    <source>
        <strain evidence="2">SING2019-196</strain>
    </source>
</reference>
<keyword evidence="3" id="KW-1185">Reference proteome</keyword>
<dbReference type="EMBL" id="BSYO01000005">
    <property type="protein sequence ID" value="GMH04862.1"/>
    <property type="molecule type" value="Genomic_DNA"/>
</dbReference>
<gene>
    <name evidence="2" type="ORF">Nepgr_006702</name>
</gene>
<evidence type="ECO:0000313" key="3">
    <source>
        <dbReference type="Proteomes" id="UP001279734"/>
    </source>
</evidence>
<accession>A0AAD3S6C8</accession>
<keyword evidence="1" id="KW-0732">Signal</keyword>
<protein>
    <recommendedName>
        <fullName evidence="4">Secreted protein</fullName>
    </recommendedName>
</protein>
<comment type="caution">
    <text evidence="2">The sequence shown here is derived from an EMBL/GenBank/DDBJ whole genome shotgun (WGS) entry which is preliminary data.</text>
</comment>
<evidence type="ECO:0000256" key="1">
    <source>
        <dbReference type="SAM" id="SignalP"/>
    </source>
</evidence>